<dbReference type="PROSITE" id="PS51354">
    <property type="entry name" value="GLUTAREDOXIN_2"/>
    <property type="match status" value="1"/>
</dbReference>
<keyword evidence="7 12" id="KW-0256">Endoplasmic reticulum</keyword>
<dbReference type="UniPathway" id="UPA00378"/>
<dbReference type="OMA" id="MIRYLTF"/>
<dbReference type="PANTHER" id="PTHR22760">
    <property type="entry name" value="GLYCOSYLTRANSFERASE"/>
    <property type="match status" value="1"/>
</dbReference>
<comment type="caution">
    <text evidence="15">The sequence shown here is derived from an EMBL/GenBank/DDBJ whole genome shotgun (WGS) entry which is preliminary data.</text>
</comment>
<feature type="domain" description="Glutaredoxin" evidence="14">
    <location>
        <begin position="535"/>
        <end position="586"/>
    </location>
</feature>
<evidence type="ECO:0000256" key="4">
    <source>
        <dbReference type="ARBA" id="ARBA00022676"/>
    </source>
</evidence>
<comment type="similarity">
    <text evidence="3 12">Belongs to the glycosyltransferase 22 family.</text>
</comment>
<dbReference type="STRING" id="13706.A0A1X2HBH4"/>
<reference evidence="15 16" key="1">
    <citation type="submission" date="2016-07" db="EMBL/GenBank/DDBJ databases">
        <title>Pervasive Adenine N6-methylation of Active Genes in Fungi.</title>
        <authorList>
            <consortium name="DOE Joint Genome Institute"/>
            <person name="Mondo S.J."/>
            <person name="Dannebaum R.O."/>
            <person name="Kuo R.C."/>
            <person name="Labutti K."/>
            <person name="Haridas S."/>
            <person name="Kuo A."/>
            <person name="Salamov A."/>
            <person name="Ahrendt S.R."/>
            <person name="Lipzen A."/>
            <person name="Sullivan W."/>
            <person name="Andreopoulos W.B."/>
            <person name="Clum A."/>
            <person name="Lindquist E."/>
            <person name="Daum C."/>
            <person name="Ramamoorthy G.K."/>
            <person name="Gryganskyi A."/>
            <person name="Culley D."/>
            <person name="Magnuson J.K."/>
            <person name="James T.Y."/>
            <person name="O'Malley M.A."/>
            <person name="Stajich J.E."/>
            <person name="Spatafora J.W."/>
            <person name="Visel A."/>
            <person name="Grigoriev I.V."/>
        </authorList>
    </citation>
    <scope>NUCLEOTIDE SEQUENCE [LARGE SCALE GENOMIC DNA]</scope>
    <source>
        <strain evidence="15 16">NRRL 2496</strain>
    </source>
</reference>
<keyword evidence="16" id="KW-1185">Reference proteome</keyword>
<dbReference type="InterPro" id="IPR036249">
    <property type="entry name" value="Thioredoxin-like_sf"/>
</dbReference>
<dbReference type="OrthoDB" id="19039at2759"/>
<feature type="transmembrane region" description="Helical" evidence="12">
    <location>
        <begin position="163"/>
        <end position="188"/>
    </location>
</feature>
<evidence type="ECO:0000259" key="14">
    <source>
        <dbReference type="Pfam" id="PF00462"/>
    </source>
</evidence>
<feature type="transmembrane region" description="Helical" evidence="12">
    <location>
        <begin position="305"/>
        <end position="325"/>
    </location>
</feature>
<dbReference type="InterPro" id="IPR005599">
    <property type="entry name" value="GPI_mannosylTrfase"/>
</dbReference>
<evidence type="ECO:0000256" key="2">
    <source>
        <dbReference type="ARBA" id="ARBA00004922"/>
    </source>
</evidence>
<dbReference type="SUPFAM" id="SSF52833">
    <property type="entry name" value="Thioredoxin-like"/>
    <property type="match status" value="1"/>
</dbReference>
<comment type="catalytic activity">
    <reaction evidence="11">
        <text>an alpha-D-Man-(1-&gt;2)-alpha-D-Man-(1-&gt;2)-alpha-D-Man-(1-&gt;3)-[alpha-D-Man-(1-&gt;2)-alpha-D-Man-(1-&gt;3)-alpha-D-Man-(1-&gt;6)]-beta-D-Man-(1-&gt;4)-beta-D-GlcNAc-(1-&gt;4)-alpha-D-GlcNAc-diphospho-di-trans,poly-cis-dolichol + a di-trans,poly-cis-dolichyl beta-D-mannosyl phosphate = an alpha-D-Man-(1-&gt;2)-alpha-D-Man-(1-&gt;2)-alpha-D-Man-(1-&gt;3)-[alpha-D-Man-(1-&gt;2)-alpha-D-Man-(1-&gt;3)-[alpha-D-Man-(1-&gt;6)]-alpha-D-Man-(1-&gt;6)]-beta-D-Man-(1-&gt;4)-beta-D-GlcNAc-(1-&gt;4)-alpha-D-GlcNAc-diphospho-di-trans,poly-cis-dolichol + a di-trans,poly-cis-dolichyl phosphate + H(+)</text>
        <dbReference type="Rhea" id="RHEA:29535"/>
        <dbReference type="Rhea" id="RHEA-COMP:19498"/>
        <dbReference type="Rhea" id="RHEA-COMP:19501"/>
        <dbReference type="Rhea" id="RHEA-COMP:19518"/>
        <dbReference type="Rhea" id="RHEA-COMP:19519"/>
        <dbReference type="ChEBI" id="CHEBI:15378"/>
        <dbReference type="ChEBI" id="CHEBI:57683"/>
        <dbReference type="ChEBI" id="CHEBI:58211"/>
        <dbReference type="ChEBI" id="CHEBI:132517"/>
        <dbReference type="ChEBI" id="CHEBI:132519"/>
        <dbReference type="EC" id="2.4.1.260"/>
    </reaction>
    <physiologicalReaction direction="left-to-right" evidence="11">
        <dbReference type="Rhea" id="RHEA:29536"/>
    </physiologicalReaction>
</comment>
<dbReference type="Pfam" id="PF03901">
    <property type="entry name" value="Glyco_transf_22"/>
    <property type="match status" value="1"/>
</dbReference>
<keyword evidence="4 12" id="KW-0328">Glycosyltransferase</keyword>
<dbReference type="PANTHER" id="PTHR22760:SF1">
    <property type="entry name" value="DOL-P-MAN:MAN(7)GLCNAC(2)-PP-DOL ALPHA-1,6-MANNOSYLTRANSFERASE"/>
    <property type="match status" value="1"/>
</dbReference>
<keyword evidence="13" id="KW-0732">Signal</keyword>
<keyword evidence="5 15" id="KW-0808">Transferase</keyword>
<accession>A0A1X2HBH4</accession>
<organism evidence="15 16">
    <name type="scientific">Syncephalastrum racemosum</name>
    <name type="common">Filamentous fungus</name>
    <dbReference type="NCBI Taxonomy" id="13706"/>
    <lineage>
        <taxon>Eukaryota</taxon>
        <taxon>Fungi</taxon>
        <taxon>Fungi incertae sedis</taxon>
        <taxon>Mucoromycota</taxon>
        <taxon>Mucoromycotina</taxon>
        <taxon>Mucoromycetes</taxon>
        <taxon>Mucorales</taxon>
        <taxon>Syncephalastraceae</taxon>
        <taxon>Syncephalastrum</taxon>
    </lineage>
</organism>
<comment type="pathway">
    <text evidence="2">Protein modification; protein glycosylation.</text>
</comment>
<comment type="subcellular location">
    <subcellularLocation>
        <location evidence="1 12">Endoplasmic reticulum membrane</location>
        <topology evidence="1 12">Multi-pass membrane protein</topology>
    </subcellularLocation>
</comment>
<dbReference type="GO" id="GO:0006487">
    <property type="term" value="P:protein N-linked glycosylation"/>
    <property type="evidence" value="ECO:0007669"/>
    <property type="project" value="TreeGrafter"/>
</dbReference>
<keyword evidence="9 12" id="KW-0472">Membrane</keyword>
<feature type="transmembrane region" description="Helical" evidence="12">
    <location>
        <begin position="283"/>
        <end position="299"/>
    </location>
</feature>
<feature type="transmembrane region" description="Helical" evidence="12">
    <location>
        <begin position="81"/>
        <end position="102"/>
    </location>
</feature>
<keyword evidence="6 12" id="KW-0812">Transmembrane</keyword>
<dbReference type="GO" id="GO:0005789">
    <property type="term" value="C:endoplasmic reticulum membrane"/>
    <property type="evidence" value="ECO:0007669"/>
    <property type="project" value="UniProtKB-SubCell"/>
</dbReference>
<evidence type="ECO:0000256" key="13">
    <source>
        <dbReference type="SAM" id="SignalP"/>
    </source>
</evidence>
<evidence type="ECO:0000313" key="15">
    <source>
        <dbReference type="EMBL" id="ORY96158.1"/>
    </source>
</evidence>
<dbReference type="InterPro" id="IPR002109">
    <property type="entry name" value="Glutaredoxin"/>
</dbReference>
<dbReference type="EC" id="2.4.1.-" evidence="12"/>
<evidence type="ECO:0000313" key="16">
    <source>
        <dbReference type="Proteomes" id="UP000242180"/>
    </source>
</evidence>
<protein>
    <recommendedName>
        <fullName evidence="12">Mannosyltransferase</fullName>
        <ecNumber evidence="12">2.4.1.-</ecNumber>
    </recommendedName>
</protein>
<feature type="transmembrane region" description="Helical" evidence="12">
    <location>
        <begin position="108"/>
        <end position="127"/>
    </location>
</feature>
<feature type="chain" id="PRO_5013072476" description="Mannosyltransferase" evidence="13">
    <location>
        <begin position="22"/>
        <end position="612"/>
    </location>
</feature>
<dbReference type="GO" id="GO:0052917">
    <property type="term" value="F:dol-P-Man:Man(7)GlcNAc(2)-PP-Dol alpha-1,6-mannosyltransferase activity"/>
    <property type="evidence" value="ECO:0007669"/>
    <property type="project" value="UniProtKB-EC"/>
</dbReference>
<keyword evidence="8 12" id="KW-1133">Transmembrane helix</keyword>
<name>A0A1X2HBH4_SYNRA</name>
<evidence type="ECO:0000256" key="8">
    <source>
        <dbReference type="ARBA" id="ARBA00022989"/>
    </source>
</evidence>
<feature type="transmembrane region" description="Helical" evidence="12">
    <location>
        <begin position="332"/>
        <end position="357"/>
    </location>
</feature>
<dbReference type="FunCoup" id="A0A1X2HBH4">
    <property type="interactions" value="191"/>
</dbReference>
<evidence type="ECO:0000256" key="3">
    <source>
        <dbReference type="ARBA" id="ARBA00007063"/>
    </source>
</evidence>
<feature type="transmembrane region" description="Helical" evidence="12">
    <location>
        <begin position="51"/>
        <end position="69"/>
    </location>
</feature>
<dbReference type="Gene3D" id="3.40.30.10">
    <property type="entry name" value="Glutaredoxin"/>
    <property type="match status" value="1"/>
</dbReference>
<feature type="transmembrane region" description="Helical" evidence="12">
    <location>
        <begin position="134"/>
        <end position="151"/>
    </location>
</feature>
<dbReference type="EMBL" id="MCGN01000005">
    <property type="protein sequence ID" value="ORY96158.1"/>
    <property type="molecule type" value="Genomic_DNA"/>
</dbReference>
<gene>
    <name evidence="15" type="ORF">BCR43DRAFT_491175</name>
</gene>
<feature type="signal peptide" evidence="13">
    <location>
        <begin position="1"/>
        <end position="21"/>
    </location>
</feature>
<evidence type="ECO:0000256" key="5">
    <source>
        <dbReference type="ARBA" id="ARBA00022679"/>
    </source>
</evidence>
<evidence type="ECO:0000256" key="9">
    <source>
        <dbReference type="ARBA" id="ARBA00023136"/>
    </source>
</evidence>
<feature type="transmembrane region" description="Helical" evidence="12">
    <location>
        <begin position="200"/>
        <end position="226"/>
    </location>
</feature>
<comment type="function">
    <text evidence="10">Mannosyltransferase that operates in the biosynthetic pathway of dolichol-linked oligosaccharides, the glycan precursors employed in protein asparagine (N)-glycosylation. The assembly of dolichol-linked oligosaccharides begins on the cytosolic side of the endoplasmic reticulum membrane and finishes in its lumen. The sequential addition of sugars to dolichol pyrophosphate produces dolichol-linked oligosaccharides containing fourteen sugars, including two GlcNAcs, nine mannoses and three glucoses. Once assembled, the oligosaccharide is transferred from the lipid to nascent proteins by oligosaccharyltransferases. In the lumen of the endoplasmic reticulum, adds the eighth mannose residue in an alpha-1,6 linkage onto Man(7)GlcNAc(2)-PP-dolichol to produce Man(8)GlcNAc(2)-PP-dolichol.</text>
</comment>
<sequence length="612" mass="69327">MKYLVFLFIALYCLLCPYTKVEESFNIQATHDILHHGLDLQSYDHQEFPGVVPRTFLGSIILALPLTIVTRLRQSLLTEQILARLLLGGSVSLALAQLSGAIRKLLGAPAATAFVLLSCCQFHLIFWSSRTLPNTFALPLVLLGLSEWIRSLAELPLPHLKRMIYYLTAAGVIFRFEAGIFLAILVATEWFLGRISLATLLLHGFIMAMFCLTLTVGVDSFFWGYWLWPEGCVFYFNAILNKSSEWGTMPFYSYFVLFLPRLLMVSYPLAALAFVCDTRVRRLLFPALVYIGVFSALPHKEWRFIMYTIPLFTAAAASLVGQLWIYRRRSWLYCISLLAIIGGALLSLAGSGLLVYISSLNYPGGHALSKLHMVEEPSATLSVHMDVLTAMTGATRFGEHNPQWSYHKNESHVTSDDFIEAGYTHLITHTDPAQYPEFEIMDEIKGLDSVRLRHPRAYLELLRKEPSIQHLIPIDIRITTKLYTLKLKNPQKTWIQFMLRKHPVLLFSKTYWYHRRTSSCHCFSFSDCSVFIFSPFCKRAKRILDRHCGSYPTVEVNLRSDSDAIKQALYEISGQQTFPNLFVDGKSLGGSDKLAALEEAGELGNLLSCAQK</sequence>
<dbReference type="Proteomes" id="UP000242180">
    <property type="component" value="Unassembled WGS sequence"/>
</dbReference>
<dbReference type="Pfam" id="PF00462">
    <property type="entry name" value="Glutaredoxin"/>
    <property type="match status" value="1"/>
</dbReference>
<evidence type="ECO:0000256" key="7">
    <source>
        <dbReference type="ARBA" id="ARBA00022824"/>
    </source>
</evidence>
<dbReference type="GO" id="GO:0016491">
    <property type="term" value="F:oxidoreductase activity"/>
    <property type="evidence" value="ECO:0007669"/>
    <property type="project" value="UniProtKB-ARBA"/>
</dbReference>
<evidence type="ECO:0000256" key="1">
    <source>
        <dbReference type="ARBA" id="ARBA00004477"/>
    </source>
</evidence>
<evidence type="ECO:0000256" key="12">
    <source>
        <dbReference type="RuleBase" id="RU363075"/>
    </source>
</evidence>
<dbReference type="InterPro" id="IPR014025">
    <property type="entry name" value="Glutaredoxin_subgr"/>
</dbReference>
<feature type="transmembrane region" description="Helical" evidence="12">
    <location>
        <begin position="251"/>
        <end position="276"/>
    </location>
</feature>
<dbReference type="AlphaFoldDB" id="A0A1X2HBH4"/>
<evidence type="ECO:0000256" key="11">
    <source>
        <dbReference type="ARBA" id="ARBA00048899"/>
    </source>
</evidence>
<dbReference type="PRINTS" id="PR00160">
    <property type="entry name" value="GLUTAREDOXIN"/>
</dbReference>
<evidence type="ECO:0000256" key="6">
    <source>
        <dbReference type="ARBA" id="ARBA00022692"/>
    </source>
</evidence>
<proteinExistence type="inferred from homology"/>
<evidence type="ECO:0000256" key="10">
    <source>
        <dbReference type="ARBA" id="ARBA00044721"/>
    </source>
</evidence>
<dbReference type="InParanoid" id="A0A1X2HBH4"/>